<dbReference type="PATRIC" id="fig|1321820.3.peg.1151"/>
<evidence type="ECO:0000256" key="3">
    <source>
        <dbReference type="SAM" id="SignalP"/>
    </source>
</evidence>
<comment type="caution">
    <text evidence="4">The sequence shown here is derived from an EMBL/GenBank/DDBJ whole genome shotgun (WGS) entry which is preliminary data.</text>
</comment>
<feature type="signal peptide" evidence="3">
    <location>
        <begin position="1"/>
        <end position="31"/>
    </location>
</feature>
<dbReference type="Pfam" id="PF19127">
    <property type="entry name" value="Choline_bind_3"/>
    <property type="match status" value="2"/>
</dbReference>
<keyword evidence="1" id="KW-0677">Repeat</keyword>
<dbReference type="Proteomes" id="UP000016637">
    <property type="component" value="Unassembled WGS sequence"/>
</dbReference>
<dbReference type="SUPFAM" id="SSF69360">
    <property type="entry name" value="Cell wall binding repeat"/>
    <property type="match status" value="1"/>
</dbReference>
<evidence type="ECO:0000256" key="2">
    <source>
        <dbReference type="PROSITE-ProRule" id="PRU00591"/>
    </source>
</evidence>
<keyword evidence="3" id="KW-0732">Signal</keyword>
<dbReference type="PROSITE" id="PS51170">
    <property type="entry name" value="CW"/>
    <property type="match status" value="1"/>
</dbReference>
<reference evidence="4 5" key="1">
    <citation type="submission" date="2013-08" db="EMBL/GenBank/DDBJ databases">
        <authorList>
            <person name="Weinstock G."/>
            <person name="Sodergren E."/>
            <person name="Wylie T."/>
            <person name="Fulton L."/>
            <person name="Fulton R."/>
            <person name="Fronick C."/>
            <person name="O'Laughlin M."/>
            <person name="Godfrey J."/>
            <person name="Miner T."/>
            <person name="Herter B."/>
            <person name="Appelbaum E."/>
            <person name="Cordes M."/>
            <person name="Lek S."/>
            <person name="Wollam A."/>
            <person name="Pepin K.H."/>
            <person name="Palsikar V.B."/>
            <person name="Mitreva M."/>
            <person name="Wilson R.K."/>
        </authorList>
    </citation>
    <scope>NUCLEOTIDE SEQUENCE [LARGE SCALE GENOMIC DNA]</scope>
    <source>
        <strain evidence="4 5">ATCC 700627</strain>
    </source>
</reference>
<sequence>MKKVVKITAKVLLSTALLSSIIIPTSNQARADWKQDENGWWYDRGSGHYYKDGVYDIGGKAYRFDKRGYMVTGWYYDNGDKYYNRVKGWYYYDPVNGDEKLGWQKIDGKWYFFSYGNGNALTGLQFIDDTEYYFDPVNGDMKTGWIKIEGKWRYFDPESGAQTEKTWRYINGKWYYFDTVHPVTGFFYIGEKRYYFDPVNCDMKIGWTKVDGHQYYMDPNDGGAIATNKVLLMNGVYYTFDWLGKLIKVELANK</sequence>
<dbReference type="EMBL" id="AWVP01000072">
    <property type="protein sequence ID" value="ERK57220.1"/>
    <property type="molecule type" value="Genomic_DNA"/>
</dbReference>
<evidence type="ECO:0000313" key="5">
    <source>
        <dbReference type="Proteomes" id="UP000016637"/>
    </source>
</evidence>
<gene>
    <name evidence="4" type="ORF">HMPREF1983_01187</name>
</gene>
<accession>U2Q378</accession>
<proteinExistence type="predicted"/>
<dbReference type="eggNOG" id="COG5263">
    <property type="taxonomic scope" value="Bacteria"/>
</dbReference>
<protein>
    <submittedName>
        <fullName evidence="4">Cell wall-binding repeat protein</fullName>
    </submittedName>
</protein>
<dbReference type="AlphaFoldDB" id="U2Q378"/>
<feature type="chain" id="PRO_5004633954" evidence="3">
    <location>
        <begin position="32"/>
        <end position="254"/>
    </location>
</feature>
<name>U2Q378_9BACL</name>
<dbReference type="Pfam" id="PF01473">
    <property type="entry name" value="Choline_bind_1"/>
    <property type="match status" value="1"/>
</dbReference>
<dbReference type="HOGENOM" id="CLU_888310_0_0_9"/>
<feature type="repeat" description="Cell wall-binding" evidence="2">
    <location>
        <begin position="142"/>
        <end position="161"/>
    </location>
</feature>
<dbReference type="RefSeq" id="WP_021752367.1">
    <property type="nucleotide sequence ID" value="NZ_KI271798.1"/>
</dbReference>
<evidence type="ECO:0000256" key="1">
    <source>
        <dbReference type="ARBA" id="ARBA00022737"/>
    </source>
</evidence>
<organism evidence="4 5">
    <name type="scientific">Gemella bergeri ATCC 700627</name>
    <dbReference type="NCBI Taxonomy" id="1321820"/>
    <lineage>
        <taxon>Bacteria</taxon>
        <taxon>Bacillati</taxon>
        <taxon>Bacillota</taxon>
        <taxon>Bacilli</taxon>
        <taxon>Bacillales</taxon>
        <taxon>Gemellaceae</taxon>
        <taxon>Gemella</taxon>
    </lineage>
</organism>
<dbReference type="InterPro" id="IPR018337">
    <property type="entry name" value="Cell_wall/Cho-bd_repeat"/>
</dbReference>
<dbReference type="Gene3D" id="2.10.270.10">
    <property type="entry name" value="Cholin Binding"/>
    <property type="match status" value="3"/>
</dbReference>
<keyword evidence="5" id="KW-1185">Reference proteome</keyword>
<evidence type="ECO:0000313" key="4">
    <source>
        <dbReference type="EMBL" id="ERK57220.1"/>
    </source>
</evidence>